<evidence type="ECO:0000256" key="1">
    <source>
        <dbReference type="ARBA" id="ARBA00004141"/>
    </source>
</evidence>
<keyword evidence="10" id="KW-0046">Antibiotic resistance</keyword>
<dbReference type="SUPFAM" id="SSF52540">
    <property type="entry name" value="P-loop containing nucleoside triphosphate hydrolases"/>
    <property type="match status" value="1"/>
</dbReference>
<evidence type="ECO:0000256" key="3">
    <source>
        <dbReference type="ARBA" id="ARBA00005417"/>
    </source>
</evidence>
<comment type="similarity">
    <text evidence="11">Belongs to the ABC-2 integral membrane protein family.</text>
</comment>
<keyword evidence="4 11" id="KW-0813">Transport</keyword>
<keyword evidence="5 11" id="KW-0812">Transmembrane</keyword>
<accession>A0ABQ4F544</accession>
<evidence type="ECO:0000256" key="9">
    <source>
        <dbReference type="ARBA" id="ARBA00023136"/>
    </source>
</evidence>
<keyword evidence="16" id="KW-1185">Reference proteome</keyword>
<dbReference type="PRINTS" id="PR00164">
    <property type="entry name" value="ABC2TRNSPORT"/>
</dbReference>
<keyword evidence="6" id="KW-0547">Nucleotide-binding</keyword>
<evidence type="ECO:0000313" key="16">
    <source>
        <dbReference type="Proteomes" id="UP000651728"/>
    </source>
</evidence>
<dbReference type="SMART" id="SM00382">
    <property type="entry name" value="AAA"/>
    <property type="match status" value="1"/>
</dbReference>
<comment type="subcellular location">
    <subcellularLocation>
        <location evidence="11">Cell membrane</location>
        <topology evidence="11">Multi-pass membrane protein</topology>
    </subcellularLocation>
    <subcellularLocation>
        <location evidence="2">Cell membrane</location>
        <topology evidence="2">Peripheral membrane protein</topology>
    </subcellularLocation>
    <subcellularLocation>
        <location evidence="1">Membrane</location>
        <topology evidence="1">Multi-pass membrane protein</topology>
    </subcellularLocation>
</comment>
<dbReference type="PANTHER" id="PTHR42711:SF5">
    <property type="entry name" value="ABC TRANSPORTER ATP-BINDING PROTEIN NATA"/>
    <property type="match status" value="1"/>
</dbReference>
<dbReference type="Gene3D" id="3.40.50.300">
    <property type="entry name" value="P-loop containing nucleotide triphosphate hydrolases"/>
    <property type="match status" value="1"/>
</dbReference>
<keyword evidence="8 11" id="KW-1133">Transmembrane helix</keyword>
<feature type="transmembrane region" description="Helical" evidence="11">
    <location>
        <begin position="532"/>
        <end position="549"/>
    </location>
</feature>
<proteinExistence type="inferred from homology"/>
<evidence type="ECO:0000256" key="12">
    <source>
        <dbReference type="SAM" id="MobiDB-lite"/>
    </source>
</evidence>
<keyword evidence="11" id="KW-1003">Cell membrane</keyword>
<protein>
    <recommendedName>
        <fullName evidence="11">Transport permease protein</fullName>
    </recommendedName>
</protein>
<feature type="transmembrane region" description="Helical" evidence="11">
    <location>
        <begin position="501"/>
        <end position="520"/>
    </location>
</feature>
<dbReference type="RefSeq" id="WP_204283278.1">
    <property type="nucleotide sequence ID" value="NZ_BOOB01000001.1"/>
</dbReference>
<gene>
    <name evidence="15" type="ORF">Mam01_01050</name>
</gene>
<dbReference type="Proteomes" id="UP000651728">
    <property type="component" value="Unassembled WGS sequence"/>
</dbReference>
<keyword evidence="7" id="KW-0067">ATP-binding</keyword>
<evidence type="ECO:0000256" key="8">
    <source>
        <dbReference type="ARBA" id="ARBA00022989"/>
    </source>
</evidence>
<sequence length="614" mass="65659">MADPAFAGPSVRAPLTMAVEGHDLSRRHGSHLAVDGVSLAIPAGERHGLVGPNGAGKTTLMRMLSATLAPDHGSLRVLGHDVTRHPRAAKARIGVVPQGMTHDNEILVRENLTTFGRYHGLSRRGAAARADELLETVGLTAHARAMPQTLSGGMQRRLLIARALVNDPDLILLDEPSTGLDPESRVMLWDLLDTLCATGKTLVITTHYLEEVERLCDRVTVLRAGRVRHSSHPRRLIAATLPRYAVELDLPAPGAAAREATVPRLAGERERLRVGNRLLVFGDSVADLTRGLAAAGAGDRLARPTSLQDALHALDRREAATPTDRAPVTPAAPPGPRTGRRGAGDRQGARHRARTRRALPVPSFALARRIWWRDLTLFRKSYRTTIVPNFFEPVFSLAALGIGLGFYVDGAALGSSYASFVAPGLLAVTAMNGAVFEVTYNVFVRLRHARSYDAAVTSPVEPPDIALGELMWALTRCLVYTGVYLAIVAALGYAPASTAPLAVPALLPLGLVFACAGLIFTGAVRAINAYSYFYTLVLTPLTLLSGVFFPTRRLPPVLRAVAEASPLHHGVELSRALVITGDLPAAAGHLGWLVALSLVLLGPALYSLQRHLCA</sequence>
<evidence type="ECO:0000256" key="2">
    <source>
        <dbReference type="ARBA" id="ARBA00004202"/>
    </source>
</evidence>
<feature type="transmembrane region" description="Helical" evidence="11">
    <location>
        <begin position="590"/>
        <end position="608"/>
    </location>
</feature>
<dbReference type="PANTHER" id="PTHR42711">
    <property type="entry name" value="ABC TRANSPORTER ATP-BINDING PROTEIN"/>
    <property type="match status" value="1"/>
</dbReference>
<evidence type="ECO:0000256" key="10">
    <source>
        <dbReference type="ARBA" id="ARBA00023251"/>
    </source>
</evidence>
<name>A0ABQ4F544_9ACTN</name>
<dbReference type="InterPro" id="IPR013525">
    <property type="entry name" value="ABC2_TM"/>
</dbReference>
<dbReference type="CDD" id="cd03230">
    <property type="entry name" value="ABC_DR_subfamily_A"/>
    <property type="match status" value="1"/>
</dbReference>
<feature type="domain" description="ABC transporter" evidence="13">
    <location>
        <begin position="19"/>
        <end position="249"/>
    </location>
</feature>
<comment type="caution">
    <text evidence="15">The sequence shown here is derived from an EMBL/GenBank/DDBJ whole genome shotgun (WGS) entry which is preliminary data.</text>
</comment>
<evidence type="ECO:0000256" key="7">
    <source>
        <dbReference type="ARBA" id="ARBA00022840"/>
    </source>
</evidence>
<dbReference type="InterPro" id="IPR050763">
    <property type="entry name" value="ABC_transporter_ATP-binding"/>
</dbReference>
<evidence type="ECO:0000313" key="15">
    <source>
        <dbReference type="EMBL" id="GIH29941.1"/>
    </source>
</evidence>
<dbReference type="EMBL" id="BOOB01000001">
    <property type="protein sequence ID" value="GIH29941.1"/>
    <property type="molecule type" value="Genomic_DNA"/>
</dbReference>
<dbReference type="PROSITE" id="PS00211">
    <property type="entry name" value="ABC_TRANSPORTER_1"/>
    <property type="match status" value="1"/>
</dbReference>
<dbReference type="Pfam" id="PF00005">
    <property type="entry name" value="ABC_tran"/>
    <property type="match status" value="1"/>
</dbReference>
<dbReference type="InterPro" id="IPR017871">
    <property type="entry name" value="ABC_transporter-like_CS"/>
</dbReference>
<evidence type="ECO:0000259" key="13">
    <source>
        <dbReference type="PROSITE" id="PS50893"/>
    </source>
</evidence>
<evidence type="ECO:0000256" key="5">
    <source>
        <dbReference type="ARBA" id="ARBA00022692"/>
    </source>
</evidence>
<evidence type="ECO:0000256" key="11">
    <source>
        <dbReference type="RuleBase" id="RU361157"/>
    </source>
</evidence>
<dbReference type="InterPro" id="IPR000412">
    <property type="entry name" value="ABC_2_transport"/>
</dbReference>
<feature type="transmembrane region" description="Helical" evidence="11">
    <location>
        <begin position="420"/>
        <end position="443"/>
    </location>
</feature>
<reference evidence="15 16" key="1">
    <citation type="submission" date="2021-01" db="EMBL/GenBank/DDBJ databases">
        <title>Whole genome shotgun sequence of Microbispora amethystogenes NBRC 101907.</title>
        <authorList>
            <person name="Komaki H."/>
            <person name="Tamura T."/>
        </authorList>
    </citation>
    <scope>NUCLEOTIDE SEQUENCE [LARGE SCALE GENOMIC DNA]</scope>
    <source>
        <strain evidence="15 16">NBRC 101907</strain>
    </source>
</reference>
<dbReference type="InterPro" id="IPR003439">
    <property type="entry name" value="ABC_transporter-like_ATP-bd"/>
</dbReference>
<organism evidence="15 16">
    <name type="scientific">Microbispora amethystogenes</name>
    <dbReference type="NCBI Taxonomy" id="1427754"/>
    <lineage>
        <taxon>Bacteria</taxon>
        <taxon>Bacillati</taxon>
        <taxon>Actinomycetota</taxon>
        <taxon>Actinomycetes</taxon>
        <taxon>Streptosporangiales</taxon>
        <taxon>Streptosporangiaceae</taxon>
        <taxon>Microbispora</taxon>
    </lineage>
</organism>
<comment type="similarity">
    <text evidence="3">Belongs to the ABC transporter superfamily.</text>
</comment>
<evidence type="ECO:0000256" key="6">
    <source>
        <dbReference type="ARBA" id="ARBA00022741"/>
    </source>
</evidence>
<dbReference type="InterPro" id="IPR027417">
    <property type="entry name" value="P-loop_NTPase"/>
</dbReference>
<dbReference type="InterPro" id="IPR003593">
    <property type="entry name" value="AAA+_ATPase"/>
</dbReference>
<feature type="transmembrane region" description="Helical" evidence="11">
    <location>
        <begin position="386"/>
        <end position="408"/>
    </location>
</feature>
<feature type="region of interest" description="Disordered" evidence="12">
    <location>
        <begin position="317"/>
        <end position="354"/>
    </location>
</feature>
<dbReference type="PROSITE" id="PS50893">
    <property type="entry name" value="ABC_TRANSPORTER_2"/>
    <property type="match status" value="1"/>
</dbReference>
<evidence type="ECO:0000259" key="14">
    <source>
        <dbReference type="PROSITE" id="PS51012"/>
    </source>
</evidence>
<feature type="transmembrane region" description="Helical" evidence="11">
    <location>
        <begin position="477"/>
        <end position="495"/>
    </location>
</feature>
<dbReference type="InterPro" id="IPR047817">
    <property type="entry name" value="ABC2_TM_bact-type"/>
</dbReference>
<evidence type="ECO:0000256" key="4">
    <source>
        <dbReference type="ARBA" id="ARBA00022448"/>
    </source>
</evidence>
<dbReference type="Pfam" id="PF01061">
    <property type="entry name" value="ABC2_membrane"/>
    <property type="match status" value="1"/>
</dbReference>
<dbReference type="PROSITE" id="PS51012">
    <property type="entry name" value="ABC_TM2"/>
    <property type="match status" value="1"/>
</dbReference>
<keyword evidence="9 11" id="KW-0472">Membrane</keyword>
<feature type="domain" description="ABC transmembrane type-2" evidence="14">
    <location>
        <begin position="384"/>
        <end position="611"/>
    </location>
</feature>